<sequence>MKSALHLLLSLSVLLFAACKKDNISKKSEYDDSYEKFQAFKKSSANTYSYVAASGSVFGVSSSTTISVINGQVVSRSYKRYQTRGNGGGNVLVTSWTEDKATLGSHTEGYQALTLDKVYEQAKNVWLKADKKANDIYFEVDANGLISSCGYVPKGCQDDCFTGITISSISTVIADYAK</sequence>
<organism evidence="2 3">
    <name type="scientific">Mucilaginibacter agri</name>
    <dbReference type="NCBI Taxonomy" id="2695265"/>
    <lineage>
        <taxon>Bacteria</taxon>
        <taxon>Pseudomonadati</taxon>
        <taxon>Bacteroidota</taxon>
        <taxon>Sphingobacteriia</taxon>
        <taxon>Sphingobacteriales</taxon>
        <taxon>Sphingobacteriaceae</taxon>
        <taxon>Mucilaginibacter</taxon>
    </lineage>
</organism>
<accession>A0A966DU25</accession>
<dbReference type="Proteomes" id="UP000638732">
    <property type="component" value="Unassembled WGS sequence"/>
</dbReference>
<evidence type="ECO:0000256" key="1">
    <source>
        <dbReference type="SAM" id="SignalP"/>
    </source>
</evidence>
<keyword evidence="3" id="KW-1185">Reference proteome</keyword>
<dbReference type="AlphaFoldDB" id="A0A966DU25"/>
<dbReference type="PROSITE" id="PS51257">
    <property type="entry name" value="PROKAR_LIPOPROTEIN"/>
    <property type="match status" value="1"/>
</dbReference>
<evidence type="ECO:0008006" key="4">
    <source>
        <dbReference type="Google" id="ProtNLM"/>
    </source>
</evidence>
<gene>
    <name evidence="2" type="ORF">GSY63_21400</name>
</gene>
<dbReference type="EMBL" id="WWEO01000045">
    <property type="protein sequence ID" value="NCD71933.1"/>
    <property type="molecule type" value="Genomic_DNA"/>
</dbReference>
<reference evidence="2" key="2">
    <citation type="submission" date="2020-10" db="EMBL/GenBank/DDBJ databases">
        <title>Mucilaginibacter sp. nov., isolated from soil.</title>
        <authorList>
            <person name="Jeon C.O."/>
        </authorList>
    </citation>
    <scope>NUCLEOTIDE SEQUENCE</scope>
    <source>
        <strain evidence="2">R11</strain>
    </source>
</reference>
<feature type="chain" id="PRO_5037029453" description="Lipoprotein" evidence="1">
    <location>
        <begin position="18"/>
        <end position="178"/>
    </location>
</feature>
<dbReference type="RefSeq" id="WP_166587907.1">
    <property type="nucleotide sequence ID" value="NZ_WWEO01000045.1"/>
</dbReference>
<feature type="signal peptide" evidence="1">
    <location>
        <begin position="1"/>
        <end position="17"/>
    </location>
</feature>
<evidence type="ECO:0000313" key="2">
    <source>
        <dbReference type="EMBL" id="NCD71933.1"/>
    </source>
</evidence>
<proteinExistence type="predicted"/>
<protein>
    <recommendedName>
        <fullName evidence="4">Lipoprotein</fullName>
    </recommendedName>
</protein>
<comment type="caution">
    <text evidence="2">The sequence shown here is derived from an EMBL/GenBank/DDBJ whole genome shotgun (WGS) entry which is preliminary data.</text>
</comment>
<evidence type="ECO:0000313" key="3">
    <source>
        <dbReference type="Proteomes" id="UP000638732"/>
    </source>
</evidence>
<keyword evidence="1" id="KW-0732">Signal</keyword>
<reference evidence="2" key="1">
    <citation type="submission" date="2020-01" db="EMBL/GenBank/DDBJ databases">
        <authorList>
            <person name="Seo Y.L."/>
        </authorList>
    </citation>
    <scope>NUCLEOTIDE SEQUENCE</scope>
    <source>
        <strain evidence="2">R11</strain>
    </source>
</reference>
<name>A0A966DU25_9SPHI</name>